<dbReference type="InterPro" id="IPR050197">
    <property type="entry name" value="Aldolase_class_II_sugar_metab"/>
</dbReference>
<evidence type="ECO:0000256" key="2">
    <source>
        <dbReference type="ARBA" id="ARBA00023239"/>
    </source>
</evidence>
<dbReference type="InterPro" id="IPR036409">
    <property type="entry name" value="Aldolase_II/adducin_N_sf"/>
</dbReference>
<dbReference type="GO" id="GO:0046872">
    <property type="term" value="F:metal ion binding"/>
    <property type="evidence" value="ECO:0007669"/>
    <property type="project" value="UniProtKB-KW"/>
</dbReference>
<evidence type="ECO:0000313" key="4">
    <source>
        <dbReference type="EMBL" id="PSR24608.1"/>
    </source>
</evidence>
<evidence type="ECO:0000313" key="5">
    <source>
        <dbReference type="Proteomes" id="UP000242972"/>
    </source>
</evidence>
<dbReference type="EMBL" id="PXYW01000172">
    <property type="protein sequence ID" value="PSR24608.1"/>
    <property type="molecule type" value="Genomic_DNA"/>
</dbReference>
<dbReference type="Gene3D" id="3.40.225.10">
    <property type="entry name" value="Class II aldolase/adducin N-terminal domain"/>
    <property type="match status" value="1"/>
</dbReference>
<dbReference type="Proteomes" id="UP000242972">
    <property type="component" value="Unassembled WGS sequence"/>
</dbReference>
<evidence type="ECO:0000256" key="1">
    <source>
        <dbReference type="ARBA" id="ARBA00022723"/>
    </source>
</evidence>
<organism evidence="4 5">
    <name type="scientific">Sulfobacillus benefaciens</name>
    <dbReference type="NCBI Taxonomy" id="453960"/>
    <lineage>
        <taxon>Bacteria</taxon>
        <taxon>Bacillati</taxon>
        <taxon>Bacillota</taxon>
        <taxon>Clostridia</taxon>
        <taxon>Eubacteriales</taxon>
        <taxon>Clostridiales Family XVII. Incertae Sedis</taxon>
        <taxon>Sulfobacillus</taxon>
    </lineage>
</organism>
<accession>A0A2T2WQU0</accession>
<comment type="caution">
    <text evidence="4">The sequence shown here is derived from an EMBL/GenBank/DDBJ whole genome shotgun (WGS) entry which is preliminary data.</text>
</comment>
<dbReference type="SMART" id="SM01007">
    <property type="entry name" value="Aldolase_II"/>
    <property type="match status" value="1"/>
</dbReference>
<gene>
    <name evidence="4" type="ORF">C7B46_20995</name>
</gene>
<dbReference type="PANTHER" id="PTHR22789:SF0">
    <property type="entry name" value="3-OXO-TETRONATE 4-PHOSPHATE DECARBOXYLASE-RELATED"/>
    <property type="match status" value="1"/>
</dbReference>
<name>A0A2T2WQU0_9FIRM</name>
<dbReference type="SUPFAM" id="SSF53639">
    <property type="entry name" value="AraD/HMP-PK domain-like"/>
    <property type="match status" value="1"/>
</dbReference>
<dbReference type="Pfam" id="PF00596">
    <property type="entry name" value="Aldolase_II"/>
    <property type="match status" value="1"/>
</dbReference>
<protein>
    <submittedName>
        <fullName evidence="4">Class II aldolase family protein</fullName>
    </submittedName>
</protein>
<dbReference type="InterPro" id="IPR001303">
    <property type="entry name" value="Aldolase_II/adducin_N"/>
</dbReference>
<keyword evidence="2" id="KW-0456">Lyase</keyword>
<dbReference type="AlphaFoldDB" id="A0A2T2WQU0"/>
<evidence type="ECO:0000259" key="3">
    <source>
        <dbReference type="SMART" id="SM01007"/>
    </source>
</evidence>
<feature type="domain" description="Class II aldolase/adducin N-terminal" evidence="3">
    <location>
        <begin position="13"/>
        <end position="195"/>
    </location>
</feature>
<reference evidence="4 5" key="1">
    <citation type="journal article" date="2014" name="BMC Genomics">
        <title>Comparison of environmental and isolate Sulfobacillus genomes reveals diverse carbon, sulfur, nitrogen, and hydrogen metabolisms.</title>
        <authorList>
            <person name="Justice N.B."/>
            <person name="Norman A."/>
            <person name="Brown C.T."/>
            <person name="Singh A."/>
            <person name="Thomas B.C."/>
            <person name="Banfield J.F."/>
        </authorList>
    </citation>
    <scope>NUCLEOTIDE SEQUENCE [LARGE SCALE GENOMIC DNA]</scope>
    <source>
        <strain evidence="4">AMDSBA4</strain>
    </source>
</reference>
<proteinExistence type="predicted"/>
<dbReference type="GO" id="GO:0016832">
    <property type="term" value="F:aldehyde-lyase activity"/>
    <property type="evidence" value="ECO:0007669"/>
    <property type="project" value="TreeGrafter"/>
</dbReference>
<dbReference type="GO" id="GO:0019323">
    <property type="term" value="P:pentose catabolic process"/>
    <property type="evidence" value="ECO:0007669"/>
    <property type="project" value="TreeGrafter"/>
</dbReference>
<sequence length="225" mass="23921">MATTLSAAHTHVAELIAASRTLKDSGMLFRGAHANLSVRLDNDSMLMTSGGNVAALTPGDFAVVSLDGRVIEGTMAATMGEIIEMHAGIYRVRSDIGSVIHTHAPHITTFALAHRAIPLVYEPLLRFGLTEEVPVVPWAPRGSQESVQGILDKVVNHPGVFAVMLANHGALAFASDLSSTVQLLTTLDEAAEMLILAESLGGAKPLPDLAIEQVRERMKSFGSHR</sequence>
<dbReference type="PANTHER" id="PTHR22789">
    <property type="entry name" value="FUCULOSE PHOSPHATE ALDOLASE"/>
    <property type="match status" value="1"/>
</dbReference>
<dbReference type="GO" id="GO:0005829">
    <property type="term" value="C:cytosol"/>
    <property type="evidence" value="ECO:0007669"/>
    <property type="project" value="TreeGrafter"/>
</dbReference>
<keyword evidence="1" id="KW-0479">Metal-binding</keyword>